<dbReference type="CDD" id="cd00321">
    <property type="entry name" value="SO_family_Moco"/>
    <property type="match status" value="1"/>
</dbReference>
<dbReference type="PANTHER" id="PTHR43032:SF2">
    <property type="entry name" value="BLL0505 PROTEIN"/>
    <property type="match status" value="1"/>
</dbReference>
<comment type="caution">
    <text evidence="3">The sequence shown here is derived from an EMBL/GenBank/DDBJ whole genome shotgun (WGS) entry which is preliminary data.</text>
</comment>
<name>A0ABV5YP73_9ACTN</name>
<evidence type="ECO:0000256" key="1">
    <source>
        <dbReference type="SAM" id="Phobius"/>
    </source>
</evidence>
<dbReference type="InterPro" id="IPR000572">
    <property type="entry name" value="OxRdtase_Mopterin-bd_dom"/>
</dbReference>
<dbReference type="InterPro" id="IPR016174">
    <property type="entry name" value="Di-haem_cyt_TM"/>
</dbReference>
<feature type="transmembrane region" description="Helical" evidence="1">
    <location>
        <begin position="104"/>
        <end position="126"/>
    </location>
</feature>
<sequence length="406" mass="45147">MLRRVDPRRLMRRIAPARRIRRVGAGSRRLIRRIDTDSERLTRRIGTVFTSRLHDERTAAWLGACLGVSFTVAFVTGLVSHFMQHPPSWMLWPSRPVGLYRLTQGTHIICGIATIPLLLAKLWTVYPKLWQWPPIRSAAHAARRGAVFLLVGGSLFQLVTGLINVNYWYPFPFFFTVAHYWTAYVVFGALLIHAADEWAKVRGLRRPPPPHGPSRRGFLATVAGACGLVALTTVGETFTPLGDLAVLAPRRPGTGPQRLPVNKTALAAGVTRSAGWRLAVTGAVRRELSLSLDDLRAMPRHVVRLPIACVEGWSAEATWAGVRLRDVLRAAGVEDDARVRVESLEKQGLYRTSQVDPPHWHDPLTLLALEVNGEPLSLDHGHPCRLIAPDRPGVMQTKWVAKLEVS</sequence>
<dbReference type="RefSeq" id="WP_378208009.1">
    <property type="nucleotide sequence ID" value="NZ_JBHLZP010000227.1"/>
</dbReference>
<organism evidence="3 4">
    <name type="scientific">Actinoallomurus acaciae</name>
    <dbReference type="NCBI Taxonomy" id="502577"/>
    <lineage>
        <taxon>Bacteria</taxon>
        <taxon>Bacillati</taxon>
        <taxon>Actinomycetota</taxon>
        <taxon>Actinomycetes</taxon>
        <taxon>Streptosporangiales</taxon>
        <taxon>Thermomonosporaceae</taxon>
        <taxon>Actinoallomurus</taxon>
    </lineage>
</organism>
<keyword evidence="1" id="KW-1133">Transmembrane helix</keyword>
<evidence type="ECO:0000259" key="2">
    <source>
        <dbReference type="Pfam" id="PF00174"/>
    </source>
</evidence>
<feature type="transmembrane region" description="Helical" evidence="1">
    <location>
        <begin position="216"/>
        <end position="235"/>
    </location>
</feature>
<keyword evidence="1" id="KW-0812">Transmembrane</keyword>
<dbReference type="PANTHER" id="PTHR43032">
    <property type="entry name" value="PROTEIN-METHIONINE-SULFOXIDE REDUCTASE"/>
    <property type="match status" value="1"/>
</dbReference>
<evidence type="ECO:0000313" key="4">
    <source>
        <dbReference type="Proteomes" id="UP001589627"/>
    </source>
</evidence>
<feature type="domain" description="Oxidoreductase molybdopterin-binding" evidence="2">
    <location>
        <begin position="273"/>
        <end position="406"/>
    </location>
</feature>
<feature type="transmembrane region" description="Helical" evidence="1">
    <location>
        <begin position="173"/>
        <end position="195"/>
    </location>
</feature>
<keyword evidence="4" id="KW-1185">Reference proteome</keyword>
<gene>
    <name evidence="3" type="ORF">ACFFNX_26825</name>
</gene>
<dbReference type="Pfam" id="PF00174">
    <property type="entry name" value="Oxidored_molyb"/>
    <property type="match status" value="1"/>
</dbReference>
<dbReference type="SUPFAM" id="SSF56524">
    <property type="entry name" value="Oxidoreductase molybdopterin-binding domain"/>
    <property type="match status" value="1"/>
</dbReference>
<accession>A0ABV5YP73</accession>
<feature type="transmembrane region" description="Helical" evidence="1">
    <location>
        <begin position="147"/>
        <end position="167"/>
    </location>
</feature>
<dbReference type="InterPro" id="IPR036374">
    <property type="entry name" value="OxRdtase_Mopterin-bd_sf"/>
</dbReference>
<dbReference type="EMBL" id="JBHLZP010000227">
    <property type="protein sequence ID" value="MFB9835802.1"/>
    <property type="molecule type" value="Genomic_DNA"/>
</dbReference>
<feature type="transmembrane region" description="Helical" evidence="1">
    <location>
        <begin position="59"/>
        <end position="84"/>
    </location>
</feature>
<keyword evidence="1" id="KW-0472">Membrane</keyword>
<reference evidence="3 4" key="1">
    <citation type="submission" date="2024-09" db="EMBL/GenBank/DDBJ databases">
        <authorList>
            <person name="Sun Q."/>
            <person name="Mori K."/>
        </authorList>
    </citation>
    <scope>NUCLEOTIDE SEQUENCE [LARGE SCALE GENOMIC DNA]</scope>
    <source>
        <strain evidence="3 4">TBRC 0563</strain>
    </source>
</reference>
<proteinExistence type="predicted"/>
<evidence type="ECO:0000313" key="3">
    <source>
        <dbReference type="EMBL" id="MFB9835802.1"/>
    </source>
</evidence>
<dbReference type="Proteomes" id="UP001589627">
    <property type="component" value="Unassembled WGS sequence"/>
</dbReference>
<dbReference type="Gene3D" id="3.90.420.10">
    <property type="entry name" value="Oxidoreductase, molybdopterin-binding domain"/>
    <property type="match status" value="1"/>
</dbReference>
<dbReference type="SUPFAM" id="SSF81342">
    <property type="entry name" value="Transmembrane di-heme cytochromes"/>
    <property type="match status" value="1"/>
</dbReference>
<protein>
    <submittedName>
        <fullName evidence="3">Molybdopterin-dependent oxidoreductase</fullName>
    </submittedName>
</protein>